<evidence type="ECO:0000313" key="9">
    <source>
        <dbReference type="Proteomes" id="UP000229574"/>
    </source>
</evidence>
<dbReference type="GO" id="GO:0005886">
    <property type="term" value="C:plasma membrane"/>
    <property type="evidence" value="ECO:0007669"/>
    <property type="project" value="InterPro"/>
</dbReference>
<name>A0A2H0X1H6_9BACT</name>
<dbReference type="PANTHER" id="PTHR30589:SF0">
    <property type="entry name" value="PHOSPHATIDYLGLYCEROL--PROLIPOPROTEIN DIACYLGLYCERYL TRANSFERASE"/>
    <property type="match status" value="1"/>
</dbReference>
<comment type="caution">
    <text evidence="8">The sequence shown here is derived from an EMBL/GenBank/DDBJ whole genome shotgun (WGS) entry which is preliminary data.</text>
</comment>
<organism evidence="8 9">
    <name type="scientific">Candidatus Collierbacteria bacterium CG09_land_8_20_14_0_10_46_12</name>
    <dbReference type="NCBI Taxonomy" id="1974533"/>
    <lineage>
        <taxon>Bacteria</taxon>
        <taxon>Candidatus Collieribacteriota</taxon>
    </lineage>
</organism>
<dbReference type="EMBL" id="PEYY01000068">
    <property type="protein sequence ID" value="PIS18018.1"/>
    <property type="molecule type" value="Genomic_DNA"/>
</dbReference>
<keyword evidence="2" id="KW-1003">Cell membrane</keyword>
<comment type="similarity">
    <text evidence="1">Belongs to the Lgt family.</text>
</comment>
<evidence type="ECO:0000256" key="1">
    <source>
        <dbReference type="ARBA" id="ARBA00007150"/>
    </source>
</evidence>
<evidence type="ECO:0000256" key="7">
    <source>
        <dbReference type="SAM" id="Phobius"/>
    </source>
</evidence>
<evidence type="ECO:0000256" key="3">
    <source>
        <dbReference type="ARBA" id="ARBA00022679"/>
    </source>
</evidence>
<feature type="transmembrane region" description="Helical" evidence="7">
    <location>
        <begin position="121"/>
        <end position="143"/>
    </location>
</feature>
<keyword evidence="5 7" id="KW-1133">Transmembrane helix</keyword>
<dbReference type="InterPro" id="IPR001640">
    <property type="entry name" value="Lgt"/>
</dbReference>
<evidence type="ECO:0000256" key="6">
    <source>
        <dbReference type="ARBA" id="ARBA00023136"/>
    </source>
</evidence>
<evidence type="ECO:0000256" key="4">
    <source>
        <dbReference type="ARBA" id="ARBA00022692"/>
    </source>
</evidence>
<feature type="transmembrane region" description="Helical" evidence="7">
    <location>
        <begin position="30"/>
        <end position="51"/>
    </location>
</feature>
<keyword evidence="6 7" id="KW-0472">Membrane</keyword>
<keyword evidence="3" id="KW-0808">Transferase</keyword>
<gene>
    <name evidence="8" type="ORF">COT54_01525</name>
</gene>
<feature type="transmembrane region" description="Helical" evidence="7">
    <location>
        <begin position="63"/>
        <end position="85"/>
    </location>
</feature>
<accession>A0A2H0X1H6</accession>
<evidence type="ECO:0000256" key="5">
    <source>
        <dbReference type="ARBA" id="ARBA00022989"/>
    </source>
</evidence>
<dbReference type="Proteomes" id="UP000229574">
    <property type="component" value="Unassembled WGS sequence"/>
</dbReference>
<keyword evidence="4 7" id="KW-0812">Transmembrane</keyword>
<proteinExistence type="inferred from homology"/>
<dbReference type="PANTHER" id="PTHR30589">
    <property type="entry name" value="PROLIPOPROTEIN DIACYLGLYCERYL TRANSFERASE"/>
    <property type="match status" value="1"/>
</dbReference>
<evidence type="ECO:0008006" key="10">
    <source>
        <dbReference type="Google" id="ProtNLM"/>
    </source>
</evidence>
<feature type="transmembrane region" description="Helical" evidence="7">
    <location>
        <begin position="155"/>
        <end position="172"/>
    </location>
</feature>
<dbReference type="Pfam" id="PF01790">
    <property type="entry name" value="LGT"/>
    <property type="match status" value="1"/>
</dbReference>
<sequence length="174" mass="19699">MFHLYGFFIGLAGVVGYSIAEHLEPKVAKVAPWILLFGFVGARLYHIVDLWSYYSQNLGQIVAVWNGGMSIWGGLIGGFVAWWIVDRRSWETLGAMATALPLSQAIGRIGNGVNGEFVNKIWILPWWSVEAILDIILFGIMWYLKPRGRTPRTAIWVYLVGYGLIRLVLQPYRL</sequence>
<dbReference type="GO" id="GO:0042158">
    <property type="term" value="P:lipoprotein biosynthetic process"/>
    <property type="evidence" value="ECO:0007669"/>
    <property type="project" value="InterPro"/>
</dbReference>
<evidence type="ECO:0000256" key="2">
    <source>
        <dbReference type="ARBA" id="ARBA00022475"/>
    </source>
</evidence>
<dbReference type="AlphaFoldDB" id="A0A2H0X1H6"/>
<protein>
    <recommendedName>
        <fullName evidence="10">Prolipoprotein diacylglyceryl transferase</fullName>
    </recommendedName>
</protein>
<reference evidence="9" key="1">
    <citation type="submission" date="2017-09" db="EMBL/GenBank/DDBJ databases">
        <title>Depth-based differentiation of microbial function through sediment-hosted aquifers and enrichment of novel symbionts in the deep terrestrial subsurface.</title>
        <authorList>
            <person name="Probst A.J."/>
            <person name="Ladd B."/>
            <person name="Jarett J.K."/>
            <person name="Geller-Mcgrath D.E."/>
            <person name="Sieber C.M.K."/>
            <person name="Emerson J.B."/>
            <person name="Anantharaman K."/>
            <person name="Thomas B.C."/>
            <person name="Malmstrom R."/>
            <person name="Stieglmeier M."/>
            <person name="Klingl A."/>
            <person name="Woyke T."/>
            <person name="Ryan C.M."/>
            <person name="Banfield J.F."/>
        </authorList>
    </citation>
    <scope>NUCLEOTIDE SEQUENCE [LARGE SCALE GENOMIC DNA]</scope>
</reference>
<evidence type="ECO:0000313" key="8">
    <source>
        <dbReference type="EMBL" id="PIS18018.1"/>
    </source>
</evidence>
<dbReference type="GO" id="GO:0008961">
    <property type="term" value="F:phosphatidylglycerol-prolipoprotein diacylglyceryl transferase activity"/>
    <property type="evidence" value="ECO:0007669"/>
    <property type="project" value="InterPro"/>
</dbReference>